<gene>
    <name evidence="1" type="ORF">SAMN04488530_1621</name>
</gene>
<feature type="non-terminal residue" evidence="1">
    <location>
        <position position="1"/>
    </location>
</feature>
<protein>
    <submittedName>
        <fullName evidence="1">Uncharacterized protein</fullName>
    </submittedName>
</protein>
<evidence type="ECO:0000313" key="2">
    <source>
        <dbReference type="Proteomes" id="UP000243255"/>
    </source>
</evidence>
<proteinExistence type="predicted"/>
<dbReference type="EMBL" id="FQWX01000062">
    <property type="protein sequence ID" value="SHH50348.1"/>
    <property type="molecule type" value="Genomic_DNA"/>
</dbReference>
<accession>A0A1M5TI41</accession>
<sequence>GNTMRHQEGAKIAAEMLYGKGKYIEFLNDKELILANQKLNYEWKDNETLFVINATTNGTNEYKYSYDNGVFRLYHSKNLYIDFIKEGTEYTAEKLSVEDSKHPAIDFARRFLRQVEISGVSVGLGDVSGYLSPELKEELIKQSNIEGTDAEKIKDVLKPLTTAIKELNMKFDWDADYRIPKFHVHFLLA</sequence>
<name>A0A1M5TI41_9FIRM</name>
<evidence type="ECO:0000313" key="1">
    <source>
        <dbReference type="EMBL" id="SHH50348.1"/>
    </source>
</evidence>
<dbReference type="AlphaFoldDB" id="A0A1M5TI41"/>
<reference evidence="2" key="1">
    <citation type="submission" date="2016-11" db="EMBL/GenBank/DDBJ databases">
        <authorList>
            <person name="Varghese N."/>
            <person name="Submissions S."/>
        </authorList>
    </citation>
    <scope>NUCLEOTIDE SEQUENCE [LARGE SCALE GENOMIC DNA]</scope>
    <source>
        <strain evidence="2">DSM 2635</strain>
    </source>
</reference>
<organism evidence="1 2">
    <name type="scientific">Asaccharospora irregularis DSM 2635</name>
    <dbReference type="NCBI Taxonomy" id="1121321"/>
    <lineage>
        <taxon>Bacteria</taxon>
        <taxon>Bacillati</taxon>
        <taxon>Bacillota</taxon>
        <taxon>Clostridia</taxon>
        <taxon>Peptostreptococcales</taxon>
        <taxon>Peptostreptococcaceae</taxon>
        <taxon>Asaccharospora</taxon>
    </lineage>
</organism>
<keyword evidence="2" id="KW-1185">Reference proteome</keyword>
<dbReference type="RefSeq" id="WP_159430065.1">
    <property type="nucleotide sequence ID" value="NZ_BAABCH010000061.1"/>
</dbReference>
<dbReference type="Proteomes" id="UP000243255">
    <property type="component" value="Unassembled WGS sequence"/>
</dbReference>